<dbReference type="AlphaFoldDB" id="A0A6A6Z906"/>
<reference evidence="4" key="2">
    <citation type="submission" date="2020-04" db="EMBL/GenBank/DDBJ databases">
        <authorList>
            <consortium name="NCBI Genome Project"/>
        </authorList>
    </citation>
    <scope>NUCLEOTIDE SEQUENCE</scope>
    <source>
        <strain evidence="4">CBS 304.34</strain>
    </source>
</reference>
<reference evidence="4" key="3">
    <citation type="submission" date="2025-04" db="UniProtKB">
        <authorList>
            <consortium name="RefSeq"/>
        </authorList>
    </citation>
    <scope>IDENTIFICATION</scope>
    <source>
        <strain evidence="4">CBS 304.34</strain>
    </source>
</reference>
<accession>A0A6A6Z906</accession>
<protein>
    <submittedName>
        <fullName evidence="2 4">Uncharacterized protein</fullName>
    </submittedName>
</protein>
<dbReference type="RefSeq" id="XP_033584252.1">
    <property type="nucleotide sequence ID" value="XM_033718599.1"/>
</dbReference>
<dbReference type="Proteomes" id="UP000504636">
    <property type="component" value="Unplaced"/>
</dbReference>
<feature type="compositionally biased region" description="Low complexity" evidence="1">
    <location>
        <begin position="137"/>
        <end position="165"/>
    </location>
</feature>
<proteinExistence type="predicted"/>
<evidence type="ECO:0000313" key="2">
    <source>
        <dbReference type="EMBL" id="KAF2817288.1"/>
    </source>
</evidence>
<feature type="non-terminal residue" evidence="2">
    <location>
        <position position="239"/>
    </location>
</feature>
<organism evidence="2">
    <name type="scientific">Mytilinidion resinicola</name>
    <dbReference type="NCBI Taxonomy" id="574789"/>
    <lineage>
        <taxon>Eukaryota</taxon>
        <taxon>Fungi</taxon>
        <taxon>Dikarya</taxon>
        <taxon>Ascomycota</taxon>
        <taxon>Pezizomycotina</taxon>
        <taxon>Dothideomycetes</taxon>
        <taxon>Pleosporomycetidae</taxon>
        <taxon>Mytilinidiales</taxon>
        <taxon>Mytilinidiaceae</taxon>
        <taxon>Mytilinidion</taxon>
    </lineage>
</organism>
<reference evidence="2 4" key="1">
    <citation type="journal article" date="2020" name="Stud. Mycol.">
        <title>101 Dothideomycetes genomes: a test case for predicting lifestyles and emergence of pathogens.</title>
        <authorList>
            <person name="Haridas S."/>
            <person name="Albert R."/>
            <person name="Binder M."/>
            <person name="Bloem J."/>
            <person name="Labutti K."/>
            <person name="Salamov A."/>
            <person name="Andreopoulos B."/>
            <person name="Baker S."/>
            <person name="Barry K."/>
            <person name="Bills G."/>
            <person name="Bluhm B."/>
            <person name="Cannon C."/>
            <person name="Castanera R."/>
            <person name="Culley D."/>
            <person name="Daum C."/>
            <person name="Ezra D."/>
            <person name="Gonzalez J."/>
            <person name="Henrissat B."/>
            <person name="Kuo A."/>
            <person name="Liang C."/>
            <person name="Lipzen A."/>
            <person name="Lutzoni F."/>
            <person name="Magnuson J."/>
            <person name="Mondo S."/>
            <person name="Nolan M."/>
            <person name="Ohm R."/>
            <person name="Pangilinan J."/>
            <person name="Park H.-J."/>
            <person name="Ramirez L."/>
            <person name="Alfaro M."/>
            <person name="Sun H."/>
            <person name="Tritt A."/>
            <person name="Yoshinaga Y."/>
            <person name="Zwiers L.-H."/>
            <person name="Turgeon B."/>
            <person name="Goodwin S."/>
            <person name="Spatafora J."/>
            <person name="Crous P."/>
            <person name="Grigoriev I."/>
        </authorList>
    </citation>
    <scope>NUCLEOTIDE SEQUENCE</scope>
    <source>
        <strain evidence="2 4">CBS 304.34</strain>
    </source>
</reference>
<evidence type="ECO:0000256" key="1">
    <source>
        <dbReference type="SAM" id="MobiDB-lite"/>
    </source>
</evidence>
<evidence type="ECO:0000313" key="3">
    <source>
        <dbReference type="Proteomes" id="UP000504636"/>
    </source>
</evidence>
<dbReference type="OrthoDB" id="10646490at2759"/>
<dbReference type="EMBL" id="MU003692">
    <property type="protein sequence ID" value="KAF2817288.1"/>
    <property type="molecule type" value="Genomic_DNA"/>
</dbReference>
<feature type="region of interest" description="Disordered" evidence="1">
    <location>
        <begin position="1"/>
        <end position="168"/>
    </location>
</feature>
<gene>
    <name evidence="2 4" type="ORF">BDZ99DRAFT_457040</name>
</gene>
<sequence length="239" mass="25848">MEAQHSARATTASRNTVRLRDVQQQHPPLSTQDAIPQEVDEGEEITQYPSTSPSRSPFKRLRARRIVESSSSDEADDEQEGTLRSFRMSRRARAQPVHSSIAERVKLSKAATSSASARESATRLAQVHPPLGDAARESSASASASDSSGFPPSEDLSPSLPPTSTNTVRIADLVKEGKVKGYNMEFGSGAPRHQSVSITLPLTKVAAKTPLARRASSRWDRQPAPQMSQQPANLNALRG</sequence>
<feature type="compositionally biased region" description="Polar residues" evidence="1">
    <location>
        <begin position="7"/>
        <end position="17"/>
    </location>
</feature>
<keyword evidence="3" id="KW-1185">Reference proteome</keyword>
<feature type="compositionally biased region" description="Polar residues" evidence="1">
    <location>
        <begin position="24"/>
        <end position="34"/>
    </location>
</feature>
<feature type="compositionally biased region" description="Acidic residues" evidence="1">
    <location>
        <begin position="71"/>
        <end position="80"/>
    </location>
</feature>
<name>A0A6A6Z906_9PEZI</name>
<feature type="region of interest" description="Disordered" evidence="1">
    <location>
        <begin position="209"/>
        <end position="239"/>
    </location>
</feature>
<dbReference type="GeneID" id="54459492"/>
<evidence type="ECO:0000313" key="4">
    <source>
        <dbReference type="RefSeq" id="XP_033584252.1"/>
    </source>
</evidence>
<feature type="compositionally biased region" description="Low complexity" evidence="1">
    <location>
        <begin position="108"/>
        <end position="125"/>
    </location>
</feature>